<dbReference type="PANTHER" id="PTHR22939:SF130">
    <property type="entry name" value="PERIPLASMIC SERINE ENDOPROTEASE DEGP-LIKE-RELATED"/>
    <property type="match status" value="1"/>
</dbReference>
<comment type="similarity">
    <text evidence="3">Belongs to the peptidase S1C family.</text>
</comment>
<evidence type="ECO:0000256" key="4">
    <source>
        <dbReference type="ARBA" id="ARBA00013035"/>
    </source>
</evidence>
<dbReference type="Gene3D" id="2.30.42.10">
    <property type="match status" value="2"/>
</dbReference>
<dbReference type="InterPro" id="IPR001940">
    <property type="entry name" value="Peptidase_S1C"/>
</dbReference>
<dbReference type="NCBIfam" id="TIGR02037">
    <property type="entry name" value="degP_htrA_DO"/>
    <property type="match status" value="1"/>
</dbReference>
<evidence type="ECO:0000256" key="5">
    <source>
        <dbReference type="ARBA" id="ARBA00013958"/>
    </source>
</evidence>
<dbReference type="PRINTS" id="PR00834">
    <property type="entry name" value="PROTEASES2C"/>
</dbReference>
<evidence type="ECO:0000256" key="11">
    <source>
        <dbReference type="ARBA" id="ARBA00022825"/>
    </source>
</evidence>
<dbReference type="Gene3D" id="2.40.10.120">
    <property type="match status" value="1"/>
</dbReference>
<keyword evidence="12" id="KW-0346">Stress response</keyword>
<dbReference type="InterPro" id="IPR011782">
    <property type="entry name" value="Pept_S1C_Do"/>
</dbReference>
<evidence type="ECO:0000313" key="15">
    <source>
        <dbReference type="EMBL" id="MFC5769575.1"/>
    </source>
</evidence>
<dbReference type="PANTHER" id="PTHR22939">
    <property type="entry name" value="SERINE PROTEASE FAMILY S1C HTRA-RELATED"/>
    <property type="match status" value="1"/>
</dbReference>
<evidence type="ECO:0000256" key="3">
    <source>
        <dbReference type="ARBA" id="ARBA00010541"/>
    </source>
</evidence>
<gene>
    <name evidence="15" type="ORF">ACFPTN_09315</name>
</gene>
<dbReference type="SUPFAM" id="SSF50494">
    <property type="entry name" value="Trypsin-like serine proteases"/>
    <property type="match status" value="1"/>
</dbReference>
<evidence type="ECO:0000256" key="7">
    <source>
        <dbReference type="ARBA" id="ARBA00022729"/>
    </source>
</evidence>
<dbReference type="PROSITE" id="PS50106">
    <property type="entry name" value="PDZ"/>
    <property type="match status" value="2"/>
</dbReference>
<dbReference type="CDD" id="cd10839">
    <property type="entry name" value="cpPDZ1_DegP-like"/>
    <property type="match status" value="1"/>
</dbReference>
<comment type="catalytic activity">
    <reaction evidence="1">
        <text>Acts on substrates that are at least partially unfolded. The cleavage site P1 residue is normally between a pair of hydrophobic residues, such as Val-|-Val.</text>
        <dbReference type="EC" id="3.4.21.107"/>
    </reaction>
</comment>
<evidence type="ECO:0000256" key="12">
    <source>
        <dbReference type="ARBA" id="ARBA00023016"/>
    </source>
</evidence>
<dbReference type="Proteomes" id="UP001595974">
    <property type="component" value="Unassembled WGS sequence"/>
</dbReference>
<dbReference type="InterPro" id="IPR009003">
    <property type="entry name" value="Peptidase_S1_PA"/>
</dbReference>
<dbReference type="Pfam" id="PF17820">
    <property type="entry name" value="PDZ_6"/>
    <property type="match status" value="1"/>
</dbReference>
<comment type="caution">
    <text evidence="15">The sequence shown here is derived from an EMBL/GenBank/DDBJ whole genome shotgun (WGS) entry which is preliminary data.</text>
</comment>
<dbReference type="InterPro" id="IPR041489">
    <property type="entry name" value="PDZ_6"/>
</dbReference>
<keyword evidence="16" id="KW-1185">Reference proteome</keyword>
<organism evidence="15 16">
    <name type="scientific">Thauera sinica</name>
    <dbReference type="NCBI Taxonomy" id="2665146"/>
    <lineage>
        <taxon>Bacteria</taxon>
        <taxon>Pseudomonadati</taxon>
        <taxon>Pseudomonadota</taxon>
        <taxon>Betaproteobacteria</taxon>
        <taxon>Rhodocyclales</taxon>
        <taxon>Zoogloeaceae</taxon>
        <taxon>Thauera</taxon>
    </lineage>
</organism>
<dbReference type="RefSeq" id="WP_096446831.1">
    <property type="nucleotide sequence ID" value="NZ_JBHSOG010000030.1"/>
</dbReference>
<evidence type="ECO:0000256" key="6">
    <source>
        <dbReference type="ARBA" id="ARBA00022670"/>
    </source>
</evidence>
<keyword evidence="11" id="KW-0720">Serine protease</keyword>
<dbReference type="Pfam" id="PF13180">
    <property type="entry name" value="PDZ_2"/>
    <property type="match status" value="1"/>
</dbReference>
<sequence length="491" mass="50726">MKATVIKFGILSTAIASIFLGAYEGARFAGTAHAESAAPAFAAAPAGAATAAPPLSLPDFGSIVERYGPAVVNISVEGTVKASARTQSPFGNIDPDDPFYDFLRRFGPQFQVPQGEQIKRGMGSGFIVSPGGVILTNAHVVEDANQVTVKLTDKREFKAKVLGVDKPTDIAVLKIDAHDLPTVPLGDPAQTKVGDWVLAIGSPFGFENSVTAGIVSAKSRSLPDEGYVPFIQTDVAINPGNSGGPLLNLKGEVVGINSQIYSRSGGYQGLSFAIPINVAAQIKDQLLAHGKVTRGRLGVAIQDVNQGLAESFGLDAARGALVSRVEADSPAARAGLEAGDVILKFDGEAVASSAELPSRVAAVKPGKPVALEVWHKGKTRSLTVTVDEMKTAEAAGEDAASPDRGRLGVAVRPLSPQERQQAEAQGGLLVLDAGGPAARAGIEGGDVILAVNGRPVASADELRKQVAGAGKHVALLIQRNEARIFVPIELG</sequence>
<evidence type="ECO:0000256" key="8">
    <source>
        <dbReference type="ARBA" id="ARBA00022737"/>
    </source>
</evidence>
<proteinExistence type="inferred from homology"/>
<dbReference type="SMART" id="SM00228">
    <property type="entry name" value="PDZ"/>
    <property type="match status" value="2"/>
</dbReference>
<dbReference type="InterPro" id="IPR036034">
    <property type="entry name" value="PDZ_sf"/>
</dbReference>
<protein>
    <recommendedName>
        <fullName evidence="5">Probable periplasmic serine endoprotease DegP-like</fullName>
        <ecNumber evidence="4">3.4.21.107</ecNumber>
    </recommendedName>
    <alternativeName>
        <fullName evidence="13">Protease Do</fullName>
    </alternativeName>
</protein>
<name>A0ABW1AQJ3_9RHOO</name>
<dbReference type="Pfam" id="PF13365">
    <property type="entry name" value="Trypsin_2"/>
    <property type="match status" value="1"/>
</dbReference>
<dbReference type="SUPFAM" id="SSF50156">
    <property type="entry name" value="PDZ domain-like"/>
    <property type="match status" value="2"/>
</dbReference>
<dbReference type="EC" id="3.4.21.107" evidence="4"/>
<evidence type="ECO:0000256" key="1">
    <source>
        <dbReference type="ARBA" id="ARBA00001772"/>
    </source>
</evidence>
<evidence type="ECO:0000256" key="10">
    <source>
        <dbReference type="ARBA" id="ARBA00022801"/>
    </source>
</evidence>
<evidence type="ECO:0000256" key="13">
    <source>
        <dbReference type="ARBA" id="ARBA00032850"/>
    </source>
</evidence>
<feature type="domain" description="PDZ" evidence="14">
    <location>
        <begin position="286"/>
        <end position="377"/>
    </location>
</feature>
<evidence type="ECO:0000256" key="9">
    <source>
        <dbReference type="ARBA" id="ARBA00022764"/>
    </source>
</evidence>
<keyword evidence="9" id="KW-0574">Periplasm</keyword>
<accession>A0ABW1AQJ3</accession>
<reference evidence="16" key="1">
    <citation type="journal article" date="2019" name="Int. J. Syst. Evol. Microbiol.">
        <title>The Global Catalogue of Microorganisms (GCM) 10K type strain sequencing project: providing services to taxonomists for standard genome sequencing and annotation.</title>
        <authorList>
            <consortium name="The Broad Institute Genomics Platform"/>
            <consortium name="The Broad Institute Genome Sequencing Center for Infectious Disease"/>
            <person name="Wu L."/>
            <person name="Ma J."/>
        </authorList>
    </citation>
    <scope>NUCLEOTIDE SEQUENCE [LARGE SCALE GENOMIC DNA]</scope>
    <source>
        <strain evidence="16">SHR3</strain>
    </source>
</reference>
<evidence type="ECO:0000313" key="16">
    <source>
        <dbReference type="Proteomes" id="UP001595974"/>
    </source>
</evidence>
<evidence type="ECO:0000256" key="2">
    <source>
        <dbReference type="ARBA" id="ARBA00004418"/>
    </source>
</evidence>
<comment type="subcellular location">
    <subcellularLocation>
        <location evidence="2">Periplasm</location>
    </subcellularLocation>
</comment>
<feature type="domain" description="PDZ" evidence="14">
    <location>
        <begin position="403"/>
        <end position="481"/>
    </location>
</feature>
<evidence type="ECO:0000259" key="14">
    <source>
        <dbReference type="PROSITE" id="PS50106"/>
    </source>
</evidence>
<dbReference type="InterPro" id="IPR001478">
    <property type="entry name" value="PDZ"/>
</dbReference>
<keyword evidence="8" id="KW-0677">Repeat</keyword>
<keyword evidence="10" id="KW-0378">Hydrolase</keyword>
<keyword evidence="6" id="KW-0645">Protease</keyword>
<dbReference type="EMBL" id="JBHSOG010000030">
    <property type="protein sequence ID" value="MFC5769575.1"/>
    <property type="molecule type" value="Genomic_DNA"/>
</dbReference>
<keyword evidence="7" id="KW-0732">Signal</keyword>